<reference evidence="8 9" key="1">
    <citation type="submission" date="2013-02" db="EMBL/GenBank/DDBJ databases">
        <title>The Genome Annotation of Plasmodium falciparum Vietnam Oak-Knoll (FVO).</title>
        <authorList>
            <consortium name="The Broad Institute Genome Sequencing Platform"/>
            <consortium name="The Broad Institute Genome Sequencing Center for Infectious Disease"/>
            <person name="Neafsey D."/>
            <person name="Hoffman S."/>
            <person name="Volkman S."/>
            <person name="Rosenthal P."/>
            <person name="Walker B."/>
            <person name="Young S.K."/>
            <person name="Zeng Q."/>
            <person name="Gargeya S."/>
            <person name="Fitzgerald M."/>
            <person name="Haas B."/>
            <person name="Abouelleil A."/>
            <person name="Allen A.W."/>
            <person name="Alvarado L."/>
            <person name="Arachchi H.M."/>
            <person name="Berlin A.M."/>
            <person name="Chapman S.B."/>
            <person name="Gainer-Dewar J."/>
            <person name="Goldberg J."/>
            <person name="Griggs A."/>
            <person name="Gujja S."/>
            <person name="Hansen M."/>
            <person name="Howarth C."/>
            <person name="Imamovic A."/>
            <person name="Ireland A."/>
            <person name="Larimer J."/>
            <person name="McCowan C."/>
            <person name="Murphy C."/>
            <person name="Pearson M."/>
            <person name="Poon T.W."/>
            <person name="Priest M."/>
            <person name="Roberts A."/>
            <person name="Saif S."/>
            <person name="Shea T."/>
            <person name="Sisk P."/>
            <person name="Sykes S."/>
            <person name="Wortman J."/>
            <person name="Nusbaum C."/>
            <person name="Birren B."/>
        </authorList>
    </citation>
    <scope>NUCLEOTIDE SEQUENCE [LARGE SCALE GENOMIC DNA]</scope>
    <source>
        <strain evidence="9">Vietnam Oak-Knoll (FVO)</strain>
    </source>
</reference>
<evidence type="ECO:0000256" key="5">
    <source>
        <dbReference type="ARBA" id="ARBA00023110"/>
    </source>
</evidence>
<evidence type="ECO:0000256" key="1">
    <source>
        <dbReference type="ARBA" id="ARBA00000971"/>
    </source>
</evidence>
<proteinExistence type="inferred from homology"/>
<dbReference type="CDD" id="cd04087">
    <property type="entry name" value="PTPA"/>
    <property type="match status" value="1"/>
</dbReference>
<keyword evidence="4 7" id="KW-0963">Cytoplasm</keyword>
<dbReference type="EMBL" id="KI925148">
    <property type="protein sequence ID" value="ETW16088.1"/>
    <property type="molecule type" value="Genomic_DNA"/>
</dbReference>
<evidence type="ECO:0000256" key="3">
    <source>
        <dbReference type="ARBA" id="ARBA00011019"/>
    </source>
</evidence>
<evidence type="ECO:0000256" key="4">
    <source>
        <dbReference type="ARBA" id="ARBA00022490"/>
    </source>
</evidence>
<dbReference type="EC" id="5.2.1.8" evidence="7"/>
<dbReference type="Proteomes" id="UP000030690">
    <property type="component" value="Unassembled WGS sequence"/>
</dbReference>
<name>A0A024UZA9_PLAFA</name>
<dbReference type="GO" id="GO:0007052">
    <property type="term" value="P:mitotic spindle organization"/>
    <property type="evidence" value="ECO:0007669"/>
    <property type="project" value="TreeGrafter"/>
</dbReference>
<dbReference type="InterPro" id="IPR004327">
    <property type="entry name" value="Phstyr_phstse_ac"/>
</dbReference>
<dbReference type="PANTHER" id="PTHR10012">
    <property type="entry name" value="SERINE/THREONINE-PROTEIN PHOSPHATASE 2A REGULATORY SUBUNIT B"/>
    <property type="match status" value="1"/>
</dbReference>
<dbReference type="PANTHER" id="PTHR10012:SF0">
    <property type="entry name" value="SERINE_THREONINE-PROTEIN PHOSPHATASE 2A ACTIVATOR"/>
    <property type="match status" value="1"/>
</dbReference>
<comment type="function">
    <text evidence="7">PPIases accelerate the folding of proteins. It catalyzes the cis-trans isomerization of proline imidic peptide bonds in oligopeptides.</text>
</comment>
<protein>
    <recommendedName>
        <fullName evidence="7">Serine/threonine-protein phosphatase 2A activator</fullName>
        <ecNumber evidence="7">5.2.1.8</ecNumber>
    </recommendedName>
    <alternativeName>
        <fullName evidence="7">Phosphotyrosyl phosphatase activator</fullName>
    </alternativeName>
</protein>
<keyword evidence="6 7" id="KW-0413">Isomerase</keyword>
<dbReference type="PIRSF" id="PIRSF016325">
    <property type="entry name" value="Phstyr_phstse_ac"/>
    <property type="match status" value="1"/>
</dbReference>
<sequence length="319" mass="37442">MGDVNSLSYKIINDESIIRFTKSSIYNDIIEFITNLNKSVVGVEMKPLEDFKLCNENDMINNDNFLFLSKNVYNIFQLIKNMNKCIDSCPPINQSSRFGNRGFQHFCDAYYKEVDEYLPHALSESNIPNISEHTYQISYYLKNSIGNKKRIDYGTGHELNFLLFLFCLNKINFFIPSDYKHLVLVLYRQYLEGVRRVQIIYTVEPAGSRGAWGLDDFQFLVFLFGAAQLSYNRKIKTDDIEKKELLELWAPKYLYFDALKYISMIKHAPFHESSQMLYDISGVETWEKICNGLLKMYQAEIIQKRQILQHILFGNLIDF</sequence>
<organism evidence="8 9">
    <name type="scientific">Plasmodium falciparum Vietnam Oak-Knoll</name>
    <name type="common">FVO</name>
    <dbReference type="NCBI Taxonomy" id="1036723"/>
    <lineage>
        <taxon>Eukaryota</taxon>
        <taxon>Sar</taxon>
        <taxon>Alveolata</taxon>
        <taxon>Apicomplexa</taxon>
        <taxon>Aconoidasida</taxon>
        <taxon>Haemosporida</taxon>
        <taxon>Plasmodiidae</taxon>
        <taxon>Plasmodium</taxon>
        <taxon>Plasmodium (Laverania)</taxon>
    </lineage>
</organism>
<dbReference type="GO" id="GO:0008160">
    <property type="term" value="F:protein tyrosine phosphatase activator activity"/>
    <property type="evidence" value="ECO:0007669"/>
    <property type="project" value="TreeGrafter"/>
</dbReference>
<dbReference type="GO" id="GO:0005737">
    <property type="term" value="C:cytoplasm"/>
    <property type="evidence" value="ECO:0007669"/>
    <property type="project" value="UniProtKB-SubCell"/>
</dbReference>
<dbReference type="SMR" id="A0A024UZA9"/>
<dbReference type="InterPro" id="IPR037218">
    <property type="entry name" value="PTPA_sf"/>
</dbReference>
<dbReference type="GO" id="GO:0000159">
    <property type="term" value="C:protein phosphatase type 2A complex"/>
    <property type="evidence" value="ECO:0007669"/>
    <property type="project" value="TreeGrafter"/>
</dbReference>
<dbReference type="AlphaFoldDB" id="A0A024UZA9"/>
<dbReference type="Gene3D" id="1.20.120.1150">
    <property type="match status" value="1"/>
</dbReference>
<dbReference type="InterPro" id="IPR043170">
    <property type="entry name" value="PTPA_C_lid"/>
</dbReference>
<comment type="catalytic activity">
    <reaction evidence="1 7">
        <text>[protein]-peptidylproline (omega=180) = [protein]-peptidylproline (omega=0)</text>
        <dbReference type="Rhea" id="RHEA:16237"/>
        <dbReference type="Rhea" id="RHEA-COMP:10747"/>
        <dbReference type="Rhea" id="RHEA-COMP:10748"/>
        <dbReference type="ChEBI" id="CHEBI:83833"/>
        <dbReference type="ChEBI" id="CHEBI:83834"/>
        <dbReference type="EC" id="5.2.1.8"/>
    </reaction>
</comment>
<dbReference type="FunFam" id="1.20.120.1150:FF:000005">
    <property type="entry name" value="Serine/threonine-protein phosphatase 2A activator"/>
    <property type="match status" value="1"/>
</dbReference>
<dbReference type="Pfam" id="PF03095">
    <property type="entry name" value="PTPA"/>
    <property type="match status" value="1"/>
</dbReference>
<dbReference type="OrthoDB" id="16120at2759"/>
<accession>A0A024UZA9</accession>
<dbReference type="GO" id="GO:0003755">
    <property type="term" value="F:peptidyl-prolyl cis-trans isomerase activity"/>
    <property type="evidence" value="ECO:0007669"/>
    <property type="project" value="UniProtKB-KW"/>
</dbReference>
<reference evidence="8 9" key="2">
    <citation type="submission" date="2013-02" db="EMBL/GenBank/DDBJ databases">
        <title>The Genome Sequence of Plasmodium falciparum Vietnam Oak-Knoll (FVO).</title>
        <authorList>
            <consortium name="The Broad Institute Genome Sequencing Platform"/>
            <consortium name="The Broad Institute Genome Sequencing Center for Infectious Disease"/>
            <person name="Neafsey D."/>
            <person name="Cheeseman I."/>
            <person name="Volkman S."/>
            <person name="Adams J."/>
            <person name="Walker B."/>
            <person name="Young S.K."/>
            <person name="Zeng Q."/>
            <person name="Gargeya S."/>
            <person name="Fitzgerald M."/>
            <person name="Haas B."/>
            <person name="Abouelleil A."/>
            <person name="Alvarado L."/>
            <person name="Arachchi H.M."/>
            <person name="Berlin A.M."/>
            <person name="Chapman S.B."/>
            <person name="Dewar J."/>
            <person name="Goldberg J."/>
            <person name="Griggs A."/>
            <person name="Gujja S."/>
            <person name="Hansen M."/>
            <person name="Howarth C."/>
            <person name="Imamovic A."/>
            <person name="Larimer J."/>
            <person name="McCowan C."/>
            <person name="Murphy C."/>
            <person name="Neiman D."/>
            <person name="Pearson M."/>
            <person name="Priest M."/>
            <person name="Roberts A."/>
            <person name="Saif S."/>
            <person name="Shea T."/>
            <person name="Sisk P."/>
            <person name="Sykes S."/>
            <person name="Wortman J."/>
            <person name="Nusbaum C."/>
            <person name="Birren B."/>
        </authorList>
    </citation>
    <scope>NUCLEOTIDE SEQUENCE [LARGE SCALE GENOMIC DNA]</scope>
    <source>
        <strain evidence="9">Vietnam Oak-Knoll (FVO)</strain>
    </source>
</reference>
<evidence type="ECO:0000256" key="6">
    <source>
        <dbReference type="ARBA" id="ARBA00023235"/>
    </source>
</evidence>
<dbReference type="SUPFAM" id="SSF140984">
    <property type="entry name" value="PTPA-like"/>
    <property type="match status" value="1"/>
</dbReference>
<comment type="similarity">
    <text evidence="3 7">Belongs to the PTPA-type PPIase family.</text>
</comment>
<keyword evidence="5 7" id="KW-0697">Rotamase</keyword>
<evidence type="ECO:0000256" key="7">
    <source>
        <dbReference type="RuleBase" id="RU361210"/>
    </source>
</evidence>
<gene>
    <name evidence="8" type="ORF">PFFVO_04920</name>
</gene>
<evidence type="ECO:0000313" key="9">
    <source>
        <dbReference type="Proteomes" id="UP000030690"/>
    </source>
</evidence>
<comment type="subcellular location">
    <subcellularLocation>
        <location evidence="2 7">Cytoplasm</location>
    </subcellularLocation>
</comment>
<evidence type="ECO:0000313" key="8">
    <source>
        <dbReference type="EMBL" id="ETW16088.1"/>
    </source>
</evidence>
<dbReference type="GO" id="GO:0005634">
    <property type="term" value="C:nucleus"/>
    <property type="evidence" value="ECO:0007669"/>
    <property type="project" value="TreeGrafter"/>
</dbReference>
<evidence type="ECO:0000256" key="2">
    <source>
        <dbReference type="ARBA" id="ARBA00004496"/>
    </source>
</evidence>